<feature type="binding site" evidence="10">
    <location>
        <begin position="277"/>
        <end position="280"/>
    </location>
    <ligand>
        <name>GTP</name>
        <dbReference type="ChEBI" id="CHEBI:37565"/>
    </ligand>
</feature>
<sequence>MIEDRIVAISTPPGEGGIAIIRLSGDGVIESIDNMFLPYKKGVSLKNKNGYTLTYGWILDENGEKIDEVLVSIMRSPKSYTAEDMVEINCHGGNMPARRCIERILKSEKNIRLSEPGEFTKRAFLNGRLDISQAEGIIEIIRSKTSKSLNLAVKQLEGKTSQYINKIEDELIRLNAMVEASIDFPDEVGGLDYNEVNQILESVDFTLNKLINASERSQIYRDGISVAISGKPNVGKSSLLNALIRKERAIVTSIPGTTRDVLEEYINVRGIPVKLVDTAGIRETHDVVEEIGVKKSKEVIDESDLVLFILDFETGITDEDLEIYNLIKDKNTIILVNKEDLEKRNITENEIAKLFKDLKIIRGSVKEDIGLDELESTIEEMILGDSLNSDDLELMINLRQKNSLIKAQEYISNIKYTVNEVSLDCLGVDVWGALDSLGEITGKSLKEDVIDRIFRDFCIGK</sequence>
<feature type="binding site" evidence="10">
    <location>
        <begin position="233"/>
        <end position="238"/>
    </location>
    <ligand>
        <name>GTP</name>
        <dbReference type="ChEBI" id="CHEBI:37565"/>
    </ligand>
</feature>
<accession>A0A6I6DI92</accession>
<dbReference type="KEGG" id="salq:SYNTR_2020"/>
<evidence type="ECO:0000256" key="5">
    <source>
        <dbReference type="ARBA" id="ARBA00022741"/>
    </source>
</evidence>
<evidence type="ECO:0000256" key="11">
    <source>
        <dbReference type="RuleBase" id="RU003313"/>
    </source>
</evidence>
<dbReference type="SUPFAM" id="SSF52540">
    <property type="entry name" value="P-loop containing nucleoside triphosphate hydrolases"/>
    <property type="match status" value="1"/>
</dbReference>
<dbReference type="Proteomes" id="UP000426444">
    <property type="component" value="Chromosome"/>
</dbReference>
<dbReference type="EMBL" id="CP046457">
    <property type="protein sequence ID" value="QGU00614.1"/>
    <property type="molecule type" value="Genomic_DNA"/>
</dbReference>
<feature type="binding site" evidence="10">
    <location>
        <position position="237"/>
    </location>
    <ligand>
        <name>Mg(2+)</name>
        <dbReference type="ChEBI" id="CHEBI:18420"/>
    </ligand>
</feature>
<dbReference type="InterPro" id="IPR025867">
    <property type="entry name" value="MnmE_helical"/>
</dbReference>
<dbReference type="Gene3D" id="3.40.50.300">
    <property type="entry name" value="P-loop containing nucleotide triphosphate hydrolases"/>
    <property type="match status" value="1"/>
</dbReference>
<feature type="binding site" evidence="10">
    <location>
        <position position="258"/>
    </location>
    <ligand>
        <name>Mg(2+)</name>
        <dbReference type="ChEBI" id="CHEBI:18420"/>
    </ligand>
</feature>
<comment type="cofactor">
    <cofactor evidence="10">
        <name>K(+)</name>
        <dbReference type="ChEBI" id="CHEBI:29103"/>
    </cofactor>
    <text evidence="10">Binds 1 potassium ion per subunit.</text>
</comment>
<dbReference type="GO" id="GO:0002098">
    <property type="term" value="P:tRNA wobble uridine modification"/>
    <property type="evidence" value="ECO:0007669"/>
    <property type="project" value="TreeGrafter"/>
</dbReference>
<evidence type="ECO:0000256" key="1">
    <source>
        <dbReference type="ARBA" id="ARBA00011043"/>
    </source>
</evidence>
<feature type="binding site" evidence="10">
    <location>
        <position position="233"/>
    </location>
    <ligand>
        <name>K(+)</name>
        <dbReference type="ChEBI" id="CHEBI:29103"/>
    </ligand>
</feature>
<dbReference type="OrthoDB" id="9805918at2"/>
<dbReference type="CDD" id="cd14858">
    <property type="entry name" value="TrmE_N"/>
    <property type="match status" value="1"/>
</dbReference>
<keyword evidence="7 10" id="KW-0460">Magnesium</keyword>
<keyword evidence="5 10" id="KW-0547">Nucleotide-binding</keyword>
<dbReference type="PROSITE" id="PS51709">
    <property type="entry name" value="G_TRME"/>
    <property type="match status" value="1"/>
</dbReference>
<evidence type="ECO:0000313" key="13">
    <source>
        <dbReference type="EMBL" id="QGU00614.1"/>
    </source>
</evidence>
<dbReference type="GO" id="GO:0005525">
    <property type="term" value="F:GTP binding"/>
    <property type="evidence" value="ECO:0007669"/>
    <property type="project" value="UniProtKB-UniRule"/>
</dbReference>
<dbReference type="AlphaFoldDB" id="A0A6I6DI92"/>
<dbReference type="Pfam" id="PF10396">
    <property type="entry name" value="TrmE_N"/>
    <property type="match status" value="1"/>
</dbReference>
<dbReference type="Pfam" id="PF01926">
    <property type="entry name" value="MMR_HSR1"/>
    <property type="match status" value="1"/>
</dbReference>
<dbReference type="HAMAP" id="MF_00379">
    <property type="entry name" value="GTPase_MnmE"/>
    <property type="match status" value="1"/>
</dbReference>
<feature type="binding site" evidence="10">
    <location>
        <position position="22"/>
    </location>
    <ligand>
        <name>(6S)-5-formyl-5,6,7,8-tetrahydrofolate</name>
        <dbReference type="ChEBI" id="CHEBI:57457"/>
    </ligand>
</feature>
<dbReference type="GO" id="GO:0003924">
    <property type="term" value="F:GTPase activity"/>
    <property type="evidence" value="ECO:0007669"/>
    <property type="project" value="UniProtKB-UniRule"/>
</dbReference>
<comment type="similarity">
    <text evidence="1 10 11">Belongs to the TRAFAC class TrmE-Era-EngA-EngB-Septin-like GTPase superfamily. TrmE GTPase family.</text>
</comment>
<evidence type="ECO:0000256" key="3">
    <source>
        <dbReference type="ARBA" id="ARBA00022694"/>
    </source>
</evidence>
<dbReference type="RefSeq" id="WP_156204377.1">
    <property type="nucleotide sequence ID" value="NZ_CP046457.1"/>
</dbReference>
<feature type="binding site" evidence="10">
    <location>
        <position position="252"/>
    </location>
    <ligand>
        <name>K(+)</name>
        <dbReference type="ChEBI" id="CHEBI:29103"/>
    </ligand>
</feature>
<dbReference type="FunFam" id="3.30.1360.120:FF:000003">
    <property type="entry name" value="tRNA modification GTPase MnmE"/>
    <property type="match status" value="1"/>
</dbReference>
<feature type="binding site" evidence="10">
    <location>
        <position position="87"/>
    </location>
    <ligand>
        <name>(6S)-5-formyl-5,6,7,8-tetrahydrofolate</name>
        <dbReference type="ChEBI" id="CHEBI:57457"/>
    </ligand>
</feature>
<dbReference type="GO" id="GO:0046872">
    <property type="term" value="F:metal ion binding"/>
    <property type="evidence" value="ECO:0007669"/>
    <property type="project" value="UniProtKB-KW"/>
</dbReference>
<evidence type="ECO:0000256" key="6">
    <source>
        <dbReference type="ARBA" id="ARBA00022801"/>
    </source>
</evidence>
<organism evidence="13 14">
    <name type="scientific">Candidatus Syntrophocurvum alkaliphilum</name>
    <dbReference type="NCBI Taxonomy" id="2293317"/>
    <lineage>
        <taxon>Bacteria</taxon>
        <taxon>Bacillati</taxon>
        <taxon>Bacillota</taxon>
        <taxon>Clostridia</taxon>
        <taxon>Eubacteriales</taxon>
        <taxon>Syntrophomonadaceae</taxon>
        <taxon>Candidatus Syntrophocurvum</taxon>
    </lineage>
</organism>
<dbReference type="InterPro" id="IPR018948">
    <property type="entry name" value="GTP-bd_TrmE_N"/>
</dbReference>
<keyword evidence="14" id="KW-1185">Reference proteome</keyword>
<dbReference type="PANTHER" id="PTHR42714:SF2">
    <property type="entry name" value="TRNA MODIFICATION GTPASE GTPBP3, MITOCHONDRIAL"/>
    <property type="match status" value="1"/>
</dbReference>
<keyword evidence="4 10" id="KW-0479">Metal-binding</keyword>
<dbReference type="Pfam" id="PF12631">
    <property type="entry name" value="MnmE_helical"/>
    <property type="match status" value="1"/>
</dbReference>
<dbReference type="FunFam" id="3.40.50.300:FF:000494">
    <property type="entry name" value="tRNA modification GTPase MnmE"/>
    <property type="match status" value="1"/>
</dbReference>
<evidence type="ECO:0000256" key="8">
    <source>
        <dbReference type="ARBA" id="ARBA00022958"/>
    </source>
</evidence>
<dbReference type="NCBIfam" id="TIGR00231">
    <property type="entry name" value="small_GTP"/>
    <property type="match status" value="1"/>
</dbReference>
<dbReference type="GO" id="GO:0005829">
    <property type="term" value="C:cytosol"/>
    <property type="evidence" value="ECO:0007669"/>
    <property type="project" value="TreeGrafter"/>
</dbReference>
<dbReference type="InterPro" id="IPR004520">
    <property type="entry name" value="GTPase_MnmE"/>
</dbReference>
<evidence type="ECO:0000256" key="10">
    <source>
        <dbReference type="HAMAP-Rule" id="MF_00379"/>
    </source>
</evidence>
<name>A0A6I6DI92_9FIRM</name>
<protein>
    <recommendedName>
        <fullName evidence="10">tRNA modification GTPase MnmE</fullName>
        <ecNumber evidence="10">3.6.-.-</ecNumber>
    </recommendedName>
</protein>
<feature type="domain" description="TrmE-type G" evidence="12">
    <location>
        <begin position="223"/>
        <end position="383"/>
    </location>
</feature>
<feature type="binding site" evidence="10">
    <location>
        <position position="254"/>
    </location>
    <ligand>
        <name>K(+)</name>
        <dbReference type="ChEBI" id="CHEBI:29103"/>
    </ligand>
</feature>
<keyword evidence="6 10" id="KW-0378">Hydrolase</keyword>
<dbReference type="InterPro" id="IPR027417">
    <property type="entry name" value="P-loop_NTPase"/>
</dbReference>
<keyword evidence="2 10" id="KW-0963">Cytoplasm</keyword>
<keyword evidence="3 10" id="KW-0819">tRNA processing</keyword>
<feature type="binding site" evidence="10">
    <location>
        <position position="128"/>
    </location>
    <ligand>
        <name>(6S)-5-formyl-5,6,7,8-tetrahydrofolate</name>
        <dbReference type="ChEBI" id="CHEBI:57457"/>
    </ligand>
</feature>
<evidence type="ECO:0000256" key="2">
    <source>
        <dbReference type="ARBA" id="ARBA00022490"/>
    </source>
</evidence>
<reference evidence="14" key="1">
    <citation type="journal article" date="2019" name="Microbiology">
        <title>Complete Genome Sequence of an Uncultured Bacterium of the Candidate Phylum Bipolaricaulota.</title>
        <authorList>
            <person name="Kadnikov V.V."/>
            <person name="Mardanov A.V."/>
            <person name="Beletsky A.V."/>
            <person name="Frank Y.A."/>
            <person name="Karnachuk O.V."/>
            <person name="Ravin N.V."/>
        </authorList>
    </citation>
    <scope>NUCLEOTIDE SEQUENCE [LARGE SCALE GENOMIC DNA]</scope>
</reference>
<dbReference type="InterPro" id="IPR031168">
    <property type="entry name" value="G_TrmE"/>
</dbReference>
<comment type="subunit">
    <text evidence="10">Homodimer. Heterotetramer of two MnmE and two MnmG subunits.</text>
</comment>
<feature type="binding site" evidence="10">
    <location>
        <position position="461"/>
    </location>
    <ligand>
        <name>(6S)-5-formyl-5,6,7,8-tetrahydrofolate</name>
        <dbReference type="ChEBI" id="CHEBI:57457"/>
    </ligand>
</feature>
<comment type="caution">
    <text evidence="10">Lacks conserved residue(s) required for the propagation of feature annotation.</text>
</comment>
<comment type="function">
    <text evidence="10">Exhibits a very high intrinsic GTPase hydrolysis rate. Involved in the addition of a carboxymethylaminomethyl (cmnm) group at the wobble position (U34) of certain tRNAs, forming tRNA-cmnm(5)s(2)U34.</text>
</comment>
<dbReference type="Gene3D" id="3.30.1360.120">
    <property type="entry name" value="Probable tRNA modification gtpase trme, domain 1"/>
    <property type="match status" value="1"/>
</dbReference>
<evidence type="ECO:0000313" key="14">
    <source>
        <dbReference type="Proteomes" id="UP000426444"/>
    </source>
</evidence>
<keyword evidence="9 10" id="KW-0342">GTP-binding</keyword>
<dbReference type="GO" id="GO:0030488">
    <property type="term" value="P:tRNA methylation"/>
    <property type="evidence" value="ECO:0007669"/>
    <property type="project" value="TreeGrafter"/>
</dbReference>
<dbReference type="InterPro" id="IPR027368">
    <property type="entry name" value="MnmE_dom2"/>
</dbReference>
<evidence type="ECO:0000259" key="12">
    <source>
        <dbReference type="PROSITE" id="PS51709"/>
    </source>
</evidence>
<evidence type="ECO:0000256" key="4">
    <source>
        <dbReference type="ARBA" id="ARBA00022723"/>
    </source>
</evidence>
<dbReference type="GO" id="GO:0042802">
    <property type="term" value="F:identical protein binding"/>
    <property type="evidence" value="ECO:0007669"/>
    <property type="project" value="UniProtKB-ARBA"/>
</dbReference>
<feature type="binding site" evidence="10">
    <location>
        <begin position="252"/>
        <end position="258"/>
    </location>
    <ligand>
        <name>GTP</name>
        <dbReference type="ChEBI" id="CHEBI:37565"/>
    </ligand>
</feature>
<gene>
    <name evidence="10" type="primary">mnmE</name>
    <name evidence="10" type="synonym">trmE</name>
    <name evidence="13" type="ORF">SYNTR_2020</name>
</gene>
<dbReference type="NCBIfam" id="TIGR00450">
    <property type="entry name" value="mnmE_trmE_thdF"/>
    <property type="match status" value="1"/>
</dbReference>
<dbReference type="PANTHER" id="PTHR42714">
    <property type="entry name" value="TRNA MODIFICATION GTPASE GTPBP3"/>
    <property type="match status" value="1"/>
</dbReference>
<dbReference type="EC" id="3.6.-.-" evidence="10"/>
<dbReference type="Gene3D" id="1.20.120.430">
    <property type="entry name" value="tRNA modification GTPase MnmE domain 2"/>
    <property type="match status" value="1"/>
</dbReference>
<evidence type="ECO:0000256" key="7">
    <source>
        <dbReference type="ARBA" id="ARBA00022842"/>
    </source>
</evidence>
<keyword evidence="8 10" id="KW-0630">Potassium</keyword>
<feature type="binding site" evidence="10">
    <location>
        <position position="257"/>
    </location>
    <ligand>
        <name>K(+)</name>
        <dbReference type="ChEBI" id="CHEBI:29103"/>
    </ligand>
</feature>
<evidence type="ECO:0000256" key="9">
    <source>
        <dbReference type="ARBA" id="ARBA00023134"/>
    </source>
</evidence>
<dbReference type="CDD" id="cd04164">
    <property type="entry name" value="trmE"/>
    <property type="match status" value="1"/>
</dbReference>
<dbReference type="InterPro" id="IPR027266">
    <property type="entry name" value="TrmE/GcvT-like"/>
</dbReference>
<dbReference type="InterPro" id="IPR005225">
    <property type="entry name" value="Small_GTP-bd"/>
</dbReference>
<comment type="subcellular location">
    <subcellularLocation>
        <location evidence="10">Cytoplasm</location>
    </subcellularLocation>
</comment>
<proteinExistence type="inferred from homology"/>
<dbReference type="InterPro" id="IPR006073">
    <property type="entry name" value="GTP-bd"/>
</dbReference>